<evidence type="ECO:0000313" key="1">
    <source>
        <dbReference type="Proteomes" id="UP000694920"/>
    </source>
</evidence>
<name>A0AAJ7BQ80_CEPCN</name>
<organism evidence="1 2">
    <name type="scientific">Cephus cinctus</name>
    <name type="common">Wheat stem sawfly</name>
    <dbReference type="NCBI Taxonomy" id="211228"/>
    <lineage>
        <taxon>Eukaryota</taxon>
        <taxon>Metazoa</taxon>
        <taxon>Ecdysozoa</taxon>
        <taxon>Arthropoda</taxon>
        <taxon>Hexapoda</taxon>
        <taxon>Insecta</taxon>
        <taxon>Pterygota</taxon>
        <taxon>Neoptera</taxon>
        <taxon>Endopterygota</taxon>
        <taxon>Hymenoptera</taxon>
        <taxon>Cephoidea</taxon>
        <taxon>Cephidae</taxon>
        <taxon>Cephus</taxon>
    </lineage>
</organism>
<accession>A0AAJ7BQ80</accession>
<sequence length="110" mass="12740">MCPNNSSISRLSAEAPFSTGVRVLSKAERTADLLRRAEVILRNRIERALTISLAGLDFINIREMRMRRRVRADLRSLVDWHWGEGSVTEPDLFCLRKLFGDEAYEPESWF</sequence>
<dbReference type="AlphaFoldDB" id="A0AAJ7BQ80"/>
<dbReference type="RefSeq" id="XP_015591667.1">
    <property type="nucleotide sequence ID" value="XM_015736181.2"/>
</dbReference>
<protein>
    <submittedName>
        <fullName evidence="2">Uncharacterized protein LOC107266062</fullName>
    </submittedName>
</protein>
<dbReference type="KEGG" id="ccin:107266062"/>
<proteinExistence type="predicted"/>
<evidence type="ECO:0000313" key="2">
    <source>
        <dbReference type="RefSeq" id="XP_015591667.1"/>
    </source>
</evidence>
<dbReference type="GeneID" id="107266062"/>
<keyword evidence="1" id="KW-1185">Reference proteome</keyword>
<dbReference type="Proteomes" id="UP000694920">
    <property type="component" value="Unplaced"/>
</dbReference>
<reference evidence="2" key="1">
    <citation type="submission" date="2025-08" db="UniProtKB">
        <authorList>
            <consortium name="RefSeq"/>
        </authorList>
    </citation>
    <scope>IDENTIFICATION</scope>
</reference>
<gene>
    <name evidence="2" type="primary">LOC107266062</name>
</gene>